<proteinExistence type="predicted"/>
<dbReference type="Gramene" id="MELO3C030979.2.1">
    <property type="protein sequence ID" value="MELO3C030979.2.1"/>
    <property type="gene ID" value="MELO3C030979.2"/>
</dbReference>
<dbReference type="EnsemblPlants" id="MELO3C030979.2.1">
    <property type="protein sequence ID" value="MELO3C030979.2.1"/>
    <property type="gene ID" value="MELO3C030979.2"/>
</dbReference>
<organism evidence="1">
    <name type="scientific">Cucumis melo</name>
    <name type="common">Muskmelon</name>
    <dbReference type="NCBI Taxonomy" id="3656"/>
    <lineage>
        <taxon>Eukaryota</taxon>
        <taxon>Viridiplantae</taxon>
        <taxon>Streptophyta</taxon>
        <taxon>Embryophyta</taxon>
        <taxon>Tracheophyta</taxon>
        <taxon>Spermatophyta</taxon>
        <taxon>Magnoliopsida</taxon>
        <taxon>eudicotyledons</taxon>
        <taxon>Gunneridae</taxon>
        <taxon>Pentapetalae</taxon>
        <taxon>rosids</taxon>
        <taxon>fabids</taxon>
        <taxon>Cucurbitales</taxon>
        <taxon>Cucurbitaceae</taxon>
        <taxon>Benincaseae</taxon>
        <taxon>Cucumis</taxon>
    </lineage>
</organism>
<evidence type="ECO:0000313" key="1">
    <source>
        <dbReference type="EnsemblPlants" id="MELO3C030979.2.1"/>
    </source>
</evidence>
<accession>A0A9I9EAC0</accession>
<sequence>MVISSLKAIAPAKTTTFIKSYCINYGSPSLRKWVDTSTLQILVSLFTKLGIDKRKLGKAAGNSQQLEDVSSKARVCGYIFNQVIALRVYLKLQNIPK</sequence>
<dbReference type="AlphaFoldDB" id="A0A9I9EAC0"/>
<name>A0A9I9EAC0_CUCME</name>
<protein>
    <submittedName>
        <fullName evidence="1">Uncharacterized protein</fullName>
    </submittedName>
</protein>
<reference evidence="1" key="1">
    <citation type="submission" date="2023-03" db="UniProtKB">
        <authorList>
            <consortium name="EnsemblPlants"/>
        </authorList>
    </citation>
    <scope>IDENTIFICATION</scope>
</reference>